<dbReference type="EMBL" id="CAWYQH010000108">
    <property type="protein sequence ID" value="CAK8688884.1"/>
    <property type="molecule type" value="Genomic_DNA"/>
</dbReference>
<accession>A0ABP0GAP9</accession>
<dbReference type="InterPro" id="IPR042770">
    <property type="entry name" value="RWDD4"/>
</dbReference>
<evidence type="ECO:0000313" key="3">
    <source>
        <dbReference type="EMBL" id="CAK8688884.1"/>
    </source>
</evidence>
<dbReference type="CDD" id="cd23817">
    <property type="entry name" value="RWD-RWDD4"/>
    <property type="match status" value="1"/>
</dbReference>
<sequence>MSCNEEQEEELEVLTAIFEDDSAFKQVSKTCVQYKIGEKESLKSFLIEFEWPPDYPTCPLNINLNLFYNNRLLPEVKEEISAALTEQCNSMLGSAMTYSLIDWAKENHEELMAGQPEVSTRPDADESSKKKEKKEQLTKAQKRRLTDRFGVKNERARGWNWVDPIKHLSQTGGKEDE</sequence>
<proteinExistence type="predicted"/>
<feature type="region of interest" description="Disordered" evidence="1">
    <location>
        <begin position="113"/>
        <end position="151"/>
    </location>
</feature>
<dbReference type="Pfam" id="PF05773">
    <property type="entry name" value="RWD"/>
    <property type="match status" value="1"/>
</dbReference>
<dbReference type="Proteomes" id="UP001642483">
    <property type="component" value="Unassembled WGS sequence"/>
</dbReference>
<evidence type="ECO:0000259" key="2">
    <source>
        <dbReference type="PROSITE" id="PS50908"/>
    </source>
</evidence>
<dbReference type="PROSITE" id="PS50908">
    <property type="entry name" value="RWD"/>
    <property type="match status" value="1"/>
</dbReference>
<dbReference type="SUPFAM" id="SSF54495">
    <property type="entry name" value="UBC-like"/>
    <property type="match status" value="1"/>
</dbReference>
<dbReference type="SMART" id="SM00591">
    <property type="entry name" value="RWD"/>
    <property type="match status" value="1"/>
</dbReference>
<organism evidence="3 4">
    <name type="scientific">Clavelina lepadiformis</name>
    <name type="common">Light-bulb sea squirt</name>
    <name type="synonym">Ascidia lepadiformis</name>
    <dbReference type="NCBI Taxonomy" id="159417"/>
    <lineage>
        <taxon>Eukaryota</taxon>
        <taxon>Metazoa</taxon>
        <taxon>Chordata</taxon>
        <taxon>Tunicata</taxon>
        <taxon>Ascidiacea</taxon>
        <taxon>Aplousobranchia</taxon>
        <taxon>Clavelinidae</taxon>
        <taxon>Clavelina</taxon>
    </lineage>
</organism>
<name>A0ABP0GAP9_CLALP</name>
<protein>
    <recommendedName>
        <fullName evidence="2">RWD domain-containing protein</fullName>
    </recommendedName>
</protein>
<keyword evidence="4" id="KW-1185">Reference proteome</keyword>
<dbReference type="Gene3D" id="3.10.110.10">
    <property type="entry name" value="Ubiquitin Conjugating Enzyme"/>
    <property type="match status" value="1"/>
</dbReference>
<dbReference type="PANTHER" id="PTHR21275:SF1">
    <property type="entry name" value="RWD DOMAIN-CONTAINING PROTEIN 4"/>
    <property type="match status" value="1"/>
</dbReference>
<comment type="caution">
    <text evidence="3">The sequence shown here is derived from an EMBL/GenBank/DDBJ whole genome shotgun (WGS) entry which is preliminary data.</text>
</comment>
<evidence type="ECO:0000256" key="1">
    <source>
        <dbReference type="SAM" id="MobiDB-lite"/>
    </source>
</evidence>
<dbReference type="PANTHER" id="PTHR21275">
    <property type="entry name" value="RWD DOMAIN-CONTAINING PROTEIN 4"/>
    <property type="match status" value="1"/>
</dbReference>
<evidence type="ECO:0000313" key="4">
    <source>
        <dbReference type="Proteomes" id="UP001642483"/>
    </source>
</evidence>
<feature type="domain" description="RWD" evidence="2">
    <location>
        <begin position="9"/>
        <end position="111"/>
    </location>
</feature>
<gene>
    <name evidence="3" type="ORF">CVLEPA_LOCUS20840</name>
</gene>
<dbReference type="InterPro" id="IPR006575">
    <property type="entry name" value="RWD_dom"/>
</dbReference>
<reference evidence="3 4" key="1">
    <citation type="submission" date="2024-02" db="EMBL/GenBank/DDBJ databases">
        <authorList>
            <person name="Daric V."/>
            <person name="Darras S."/>
        </authorList>
    </citation>
    <scope>NUCLEOTIDE SEQUENCE [LARGE SCALE GENOMIC DNA]</scope>
</reference>
<feature type="compositionally biased region" description="Basic and acidic residues" evidence="1">
    <location>
        <begin position="120"/>
        <end position="137"/>
    </location>
</feature>
<dbReference type="InterPro" id="IPR016135">
    <property type="entry name" value="UBQ-conjugating_enzyme/RWD"/>
</dbReference>